<feature type="region of interest" description="Disordered" evidence="1">
    <location>
        <begin position="71"/>
        <end position="91"/>
    </location>
</feature>
<feature type="non-terminal residue" evidence="2">
    <location>
        <position position="120"/>
    </location>
</feature>
<keyword evidence="3" id="KW-1185">Reference proteome</keyword>
<protein>
    <submittedName>
        <fullName evidence="2">Uncharacterized protein</fullName>
    </submittedName>
</protein>
<sequence length="120" mass="11644">TATSKGLLQLPLECTEALWGCLQACGGVLGQARQIFTAVQLVQQISSEAAAARGWQAPEVADSHVSATAAAATGASTSGGGPGCGGWGRGRPQSARLTAALTAALAGVAACGTLRLPGAG</sequence>
<comment type="caution">
    <text evidence="2">The sequence shown here is derived from an EMBL/GenBank/DDBJ whole genome shotgun (WGS) entry which is preliminary data.</text>
</comment>
<dbReference type="AlphaFoldDB" id="A0A8J4FVZ8"/>
<proteinExistence type="predicted"/>
<evidence type="ECO:0000313" key="2">
    <source>
        <dbReference type="EMBL" id="GIL92600.1"/>
    </source>
</evidence>
<dbReference type="Proteomes" id="UP000747110">
    <property type="component" value="Unassembled WGS sequence"/>
</dbReference>
<feature type="non-terminal residue" evidence="2">
    <location>
        <position position="1"/>
    </location>
</feature>
<reference evidence="2" key="1">
    <citation type="journal article" date="2021" name="Proc. Natl. Acad. Sci. U.S.A.">
        <title>Three genomes in the algal genus Volvox reveal the fate of a haploid sex-determining region after a transition to homothallism.</title>
        <authorList>
            <person name="Yamamoto K."/>
            <person name="Hamaji T."/>
            <person name="Kawai-Toyooka H."/>
            <person name="Matsuzaki R."/>
            <person name="Takahashi F."/>
            <person name="Nishimura Y."/>
            <person name="Kawachi M."/>
            <person name="Noguchi H."/>
            <person name="Minakuchi Y."/>
            <person name="Umen J.G."/>
            <person name="Toyoda A."/>
            <person name="Nozaki H."/>
        </authorList>
    </citation>
    <scope>NUCLEOTIDE SEQUENCE</scope>
    <source>
        <strain evidence="2">NIES-3786</strain>
    </source>
</reference>
<feature type="compositionally biased region" description="Gly residues" evidence="1">
    <location>
        <begin position="77"/>
        <end position="89"/>
    </location>
</feature>
<evidence type="ECO:0000256" key="1">
    <source>
        <dbReference type="SAM" id="MobiDB-lite"/>
    </source>
</evidence>
<organism evidence="2 3">
    <name type="scientific">Volvox reticuliferus</name>
    <dbReference type="NCBI Taxonomy" id="1737510"/>
    <lineage>
        <taxon>Eukaryota</taxon>
        <taxon>Viridiplantae</taxon>
        <taxon>Chlorophyta</taxon>
        <taxon>core chlorophytes</taxon>
        <taxon>Chlorophyceae</taxon>
        <taxon>CS clade</taxon>
        <taxon>Chlamydomonadales</taxon>
        <taxon>Volvocaceae</taxon>
        <taxon>Volvox</taxon>
    </lineage>
</organism>
<gene>
    <name evidence="2" type="ORF">Vretifemale_20115</name>
</gene>
<evidence type="ECO:0000313" key="3">
    <source>
        <dbReference type="Proteomes" id="UP000747110"/>
    </source>
</evidence>
<dbReference type="EMBL" id="BNCP01000080">
    <property type="protein sequence ID" value="GIL92600.1"/>
    <property type="molecule type" value="Genomic_DNA"/>
</dbReference>
<dbReference type="OrthoDB" id="10677542at2759"/>
<accession>A0A8J4FVZ8</accession>
<name>A0A8J4FVZ8_9CHLO</name>